<keyword evidence="3 13" id="KW-0813">Transport</keyword>
<evidence type="ECO:0000256" key="8">
    <source>
        <dbReference type="ARBA" id="ARBA00022927"/>
    </source>
</evidence>
<dbReference type="PANTHER" id="PTHR19876:SF2">
    <property type="entry name" value="COATOMER SUBUNIT BETA"/>
    <property type="match status" value="1"/>
</dbReference>
<keyword evidence="8 13" id="KW-0653">Protein transport</keyword>
<dbReference type="EMBL" id="BTGC01000003">
    <property type="protein sequence ID" value="GMM49766.1"/>
    <property type="molecule type" value="Genomic_DNA"/>
</dbReference>
<dbReference type="Pfam" id="PF23953">
    <property type="entry name" value="TPR_COPA_B"/>
    <property type="match status" value="1"/>
</dbReference>
<reference evidence="18 19" key="1">
    <citation type="journal article" date="2023" name="Elife">
        <title>Identification of key yeast species and microbe-microbe interactions impacting larval growth of Drosophila in the wild.</title>
        <authorList>
            <person name="Mure A."/>
            <person name="Sugiura Y."/>
            <person name="Maeda R."/>
            <person name="Honda K."/>
            <person name="Sakurai N."/>
            <person name="Takahashi Y."/>
            <person name="Watada M."/>
            <person name="Katoh T."/>
            <person name="Gotoh A."/>
            <person name="Gotoh Y."/>
            <person name="Taniguchi I."/>
            <person name="Nakamura K."/>
            <person name="Hayashi T."/>
            <person name="Katayama T."/>
            <person name="Uemura T."/>
            <person name="Hattori Y."/>
        </authorList>
    </citation>
    <scope>NUCLEOTIDE SEQUENCE [LARGE SCALE GENOMIC DNA]</scope>
    <source>
        <strain evidence="18 19">SB-73</strain>
    </source>
</reference>
<feature type="repeat" description="WD" evidence="14">
    <location>
        <begin position="93"/>
        <end position="125"/>
    </location>
</feature>
<feature type="compositionally biased region" description="Acidic residues" evidence="15">
    <location>
        <begin position="800"/>
        <end position="809"/>
    </location>
</feature>
<keyword evidence="10 13" id="KW-0472">Membrane</keyword>
<evidence type="ECO:0000256" key="11">
    <source>
        <dbReference type="ARBA" id="ARBA00023329"/>
    </source>
</evidence>
<comment type="subcellular location">
    <subcellularLocation>
        <location evidence="1 13">Cytoplasmic vesicle</location>
        <location evidence="1 13">COPI-coated vesicle membrane</location>
        <topology evidence="1 13">Peripheral membrane protein</topology>
        <orientation evidence="1 13">Cytoplasmic side</orientation>
    </subcellularLocation>
    <subcellularLocation>
        <location evidence="13">Golgi apparatus membrane</location>
        <topology evidence="13">Peripheral membrane protein</topology>
        <orientation evidence="13">Cytoplasmic side</orientation>
    </subcellularLocation>
    <text evidence="13">The coatomer is cytoplasmic or polymerized on the cytoplasmic side of the Golgi, as well as on the vesicles/buds originating from it.</text>
</comment>
<dbReference type="InterPro" id="IPR019775">
    <property type="entry name" value="WD40_repeat_CS"/>
</dbReference>
<evidence type="ECO:0000256" key="14">
    <source>
        <dbReference type="PROSITE-ProRule" id="PRU00221"/>
    </source>
</evidence>
<dbReference type="GO" id="GO:0000139">
    <property type="term" value="C:Golgi membrane"/>
    <property type="evidence" value="ECO:0007669"/>
    <property type="project" value="UniProtKB-SubCell"/>
</dbReference>
<dbReference type="Pfam" id="PF00400">
    <property type="entry name" value="WD40"/>
    <property type="match status" value="5"/>
</dbReference>
<dbReference type="SUPFAM" id="SSF50978">
    <property type="entry name" value="WD40 repeat-like"/>
    <property type="match status" value="2"/>
</dbReference>
<feature type="region of interest" description="Disordered" evidence="15">
    <location>
        <begin position="775"/>
        <end position="848"/>
    </location>
</feature>
<protein>
    <recommendedName>
        <fullName evidence="13">Coatomer subunit beta'</fullName>
    </recommendedName>
</protein>
<dbReference type="Gene3D" id="2.130.10.10">
    <property type="entry name" value="YVTN repeat-like/Quinoprotein amine dehydrogenase"/>
    <property type="match status" value="1"/>
</dbReference>
<evidence type="ECO:0000256" key="10">
    <source>
        <dbReference type="ARBA" id="ARBA00023136"/>
    </source>
</evidence>
<dbReference type="InterPro" id="IPR001680">
    <property type="entry name" value="WD40_rpt"/>
</dbReference>
<evidence type="ECO:0000256" key="6">
    <source>
        <dbReference type="ARBA" id="ARBA00022737"/>
    </source>
</evidence>
<keyword evidence="6" id="KW-0677">Repeat</keyword>
<dbReference type="PROSITE" id="PS50294">
    <property type="entry name" value="WD_REPEATS_REGION"/>
    <property type="match status" value="2"/>
</dbReference>
<evidence type="ECO:0000256" key="2">
    <source>
        <dbReference type="ARBA" id="ARBA00010844"/>
    </source>
</evidence>
<accession>A0AAV5RGN9</accession>
<feature type="repeat" description="WD" evidence="14">
    <location>
        <begin position="224"/>
        <end position="265"/>
    </location>
</feature>
<sequence>MILDFKKLLETRSYRVKGIDIHPSEPHLVTSLFTGAIQVVNFETSQLLRTVDVSTSPVRAVRYIARKNWIITGGDDMQVRVFNASTLEKITQFEAHDDYIRFIVVHPTLPIVLTTGDDMVIKSWNWEKNWECTQIFRGHTSYVLGLDINPKDPTQFASASMDRTVKVWSLDSNVANYTLVAHDERGVNYVEYYPFADKPYLLTTSDDKTIKILDYQSKNVVATLSGHTHNVSFAVWHPELPLIISGSEDSTLKVWNSRTYKLEQTLNWSMERAWCVATRADLNMVAIGFETGALALRIGRDEPVISMDHSGKLIWVRHLEAFSATVRGTGVEDSELHLQKKDLGSIEMQPTKLAHSPDGKYAAIVGDGEYVVYTALAWRQKHFGSAIDFCWSADSSFAVLTRTECVVKKNFKDRFTIPVPDRNRIFGGHYLALASANDVDFYDWESGEKFATICVKATQIEWANDGSLVCIVTDDSAFVLSVDNEAIESGIANGELAKENAFTEVVELNKEPIRSVTWVGDCMVYTTSSYRLNYLVGTQSYNISHYDRAMFILRYLSRDNAIYLCDKDVKVISHSLSVSVVEFQTAVLRGDVDNAVKEILPMIPESELTSVARFLDVEGYKEIAFDTTRDANHKFELALALGRLDLASQSIEEGETSKWRQLGDSLMAHWNVDGAIKAYEHAKDLDTLLLIYSSTQDVEGLSKVAAAAEAQGAYNVSFNARWAAGDSKGALELLNKTGRHSEAALFALTYGLPTLESVKQWKATLEADGRQNIAGLICEEEETPKTAEDSESTPEKTENENDNENEDENQNAADAADETENKTDTQDEPEEEDVAKSTEESGDQATAE</sequence>
<dbReference type="PROSITE" id="PS00678">
    <property type="entry name" value="WD_REPEATS_1"/>
    <property type="match status" value="1"/>
</dbReference>
<dbReference type="PANTHER" id="PTHR19876">
    <property type="entry name" value="COATOMER"/>
    <property type="match status" value="1"/>
</dbReference>
<evidence type="ECO:0000256" key="3">
    <source>
        <dbReference type="ARBA" id="ARBA00022448"/>
    </source>
</evidence>
<evidence type="ECO:0000256" key="7">
    <source>
        <dbReference type="ARBA" id="ARBA00022892"/>
    </source>
</evidence>
<evidence type="ECO:0000313" key="19">
    <source>
        <dbReference type="Proteomes" id="UP001362899"/>
    </source>
</evidence>
<keyword evidence="4 13" id="KW-0963">Cytoplasm</keyword>
<dbReference type="FunFam" id="2.130.10.10:FF:000016">
    <property type="entry name" value="Coatomer alpha subunit, putative"/>
    <property type="match status" value="1"/>
</dbReference>
<proteinExistence type="inferred from homology"/>
<dbReference type="GO" id="GO:0006890">
    <property type="term" value="P:retrograde vesicle-mediated transport, Golgi to endoplasmic reticulum"/>
    <property type="evidence" value="ECO:0007669"/>
    <property type="project" value="TreeGrafter"/>
</dbReference>
<dbReference type="InterPro" id="IPR006692">
    <property type="entry name" value="Beta-prop_COPA/B_2nd"/>
</dbReference>
<feature type="compositionally biased region" description="Basic and acidic residues" evidence="15">
    <location>
        <begin position="783"/>
        <end position="799"/>
    </location>
</feature>
<dbReference type="InterPro" id="IPR036322">
    <property type="entry name" value="WD40_repeat_dom_sf"/>
</dbReference>
<gene>
    <name evidence="18" type="ORF">DASB73_007240</name>
</gene>
<evidence type="ECO:0000256" key="4">
    <source>
        <dbReference type="ARBA" id="ARBA00022490"/>
    </source>
</evidence>
<evidence type="ECO:0000259" key="17">
    <source>
        <dbReference type="Pfam" id="PF23953"/>
    </source>
</evidence>
<feature type="domain" description="COPA/B second beta-propeller" evidence="16">
    <location>
        <begin position="331"/>
        <end position="566"/>
    </location>
</feature>
<evidence type="ECO:0000256" key="13">
    <source>
        <dbReference type="PIRNR" id="PIRNR005567"/>
    </source>
</evidence>
<dbReference type="InterPro" id="IPR050844">
    <property type="entry name" value="Coatomer_complex_subunit"/>
</dbReference>
<dbReference type="InterPro" id="IPR016453">
    <property type="entry name" value="COPB2"/>
</dbReference>
<dbReference type="SMART" id="SM00320">
    <property type="entry name" value="WD40"/>
    <property type="match status" value="6"/>
</dbReference>
<evidence type="ECO:0000256" key="5">
    <source>
        <dbReference type="ARBA" id="ARBA00022574"/>
    </source>
</evidence>
<dbReference type="Pfam" id="PF04053">
    <property type="entry name" value="B-prop_COPA_B_2nd"/>
    <property type="match status" value="1"/>
</dbReference>
<dbReference type="InterPro" id="IPR015943">
    <property type="entry name" value="WD40/YVTN_repeat-like_dom_sf"/>
</dbReference>
<evidence type="ECO:0000256" key="12">
    <source>
        <dbReference type="ARBA" id="ARBA00025536"/>
    </source>
</evidence>
<comment type="caution">
    <text evidence="18">The sequence shown here is derived from an EMBL/GenBank/DDBJ whole genome shotgun (WGS) entry which is preliminary data.</text>
</comment>
<dbReference type="InterPro" id="IPR056176">
    <property type="entry name" value="TPR_COPA_B"/>
</dbReference>
<dbReference type="GO" id="GO:0030126">
    <property type="term" value="C:COPI vesicle coat"/>
    <property type="evidence" value="ECO:0007669"/>
    <property type="project" value="TreeGrafter"/>
</dbReference>
<name>A0AAV5RGN9_STABA</name>
<comment type="subunit">
    <text evidence="13">Oligomeric complex that consists of at least the alpha, beta, beta', gamma, delta, epsilon and zeta subunits.</text>
</comment>
<keyword evidence="7 13" id="KW-0931">ER-Golgi transport</keyword>
<dbReference type="GO" id="GO:0005198">
    <property type="term" value="F:structural molecule activity"/>
    <property type="evidence" value="ECO:0007669"/>
    <property type="project" value="UniProtKB-UniRule"/>
</dbReference>
<dbReference type="CDD" id="cd00200">
    <property type="entry name" value="WD40"/>
    <property type="match status" value="1"/>
</dbReference>
<dbReference type="Proteomes" id="UP001362899">
    <property type="component" value="Unassembled WGS sequence"/>
</dbReference>
<dbReference type="GO" id="GO:0006886">
    <property type="term" value="P:intracellular protein transport"/>
    <property type="evidence" value="ECO:0007669"/>
    <property type="project" value="UniProtKB-UniRule"/>
</dbReference>
<organism evidence="18 19">
    <name type="scientific">Starmerella bacillaris</name>
    <name type="common">Yeast</name>
    <name type="synonym">Candida zemplinina</name>
    <dbReference type="NCBI Taxonomy" id="1247836"/>
    <lineage>
        <taxon>Eukaryota</taxon>
        <taxon>Fungi</taxon>
        <taxon>Dikarya</taxon>
        <taxon>Ascomycota</taxon>
        <taxon>Saccharomycotina</taxon>
        <taxon>Dipodascomycetes</taxon>
        <taxon>Dipodascales</taxon>
        <taxon>Trichomonascaceae</taxon>
        <taxon>Starmerella</taxon>
    </lineage>
</organism>
<evidence type="ECO:0000259" key="16">
    <source>
        <dbReference type="Pfam" id="PF04053"/>
    </source>
</evidence>
<dbReference type="Gene3D" id="1.25.40.470">
    <property type="match status" value="1"/>
</dbReference>
<dbReference type="GO" id="GO:0006891">
    <property type="term" value="P:intra-Golgi vesicle-mediated transport"/>
    <property type="evidence" value="ECO:0007669"/>
    <property type="project" value="TreeGrafter"/>
</dbReference>
<dbReference type="FunFam" id="1.25.40.470:FF:000001">
    <property type="entry name" value="Coatomer subunit beta"/>
    <property type="match status" value="1"/>
</dbReference>
<feature type="repeat" description="WD" evidence="14">
    <location>
        <begin position="136"/>
        <end position="178"/>
    </location>
</feature>
<keyword evidence="9 13" id="KW-0333">Golgi apparatus</keyword>
<feature type="domain" description="COPA/B TPR" evidence="17">
    <location>
        <begin position="583"/>
        <end position="762"/>
    </location>
</feature>
<keyword evidence="11 13" id="KW-0968">Cytoplasmic vesicle</keyword>
<keyword evidence="19" id="KW-1185">Reference proteome</keyword>
<evidence type="ECO:0000256" key="9">
    <source>
        <dbReference type="ARBA" id="ARBA00023034"/>
    </source>
</evidence>
<dbReference type="PROSITE" id="PS50082">
    <property type="entry name" value="WD_REPEATS_2"/>
    <property type="match status" value="3"/>
</dbReference>
<dbReference type="GO" id="GO:0006888">
    <property type="term" value="P:endoplasmic reticulum to Golgi vesicle-mediated transport"/>
    <property type="evidence" value="ECO:0007669"/>
    <property type="project" value="TreeGrafter"/>
</dbReference>
<dbReference type="AlphaFoldDB" id="A0AAV5RGN9"/>
<comment type="function">
    <text evidence="12 13">The coatomer is a cytosolic protein complex that binds to dilysine motifs and reversibly associates with Golgi non-clathrin-coated vesicles, which further mediate biosynthetic protein transport from the ER, via the Golgi up to the trans Golgi network. Coatomer complex is required for budding from Golgi membranes, and is essential for the retrograde Golgi-to-ER transport of dilysine-tagged proteins.</text>
</comment>
<keyword evidence="5 14" id="KW-0853">WD repeat</keyword>
<dbReference type="CDD" id="cd22947">
    <property type="entry name" value="Coatomer_WDAD_beta-like"/>
    <property type="match status" value="1"/>
</dbReference>
<evidence type="ECO:0000313" key="18">
    <source>
        <dbReference type="EMBL" id="GMM49766.1"/>
    </source>
</evidence>
<evidence type="ECO:0000256" key="15">
    <source>
        <dbReference type="SAM" id="MobiDB-lite"/>
    </source>
</evidence>
<comment type="similarity">
    <text evidence="2 13">Belongs to the WD repeat COPB2 family.</text>
</comment>
<dbReference type="PIRSF" id="PIRSF005567">
    <property type="entry name" value="Coatomer_beta'_subunit"/>
    <property type="match status" value="1"/>
</dbReference>
<evidence type="ECO:0000256" key="1">
    <source>
        <dbReference type="ARBA" id="ARBA00004347"/>
    </source>
</evidence>